<keyword evidence="4" id="KW-0808">Transferase</keyword>
<feature type="active site" description="Nucleophile" evidence="9">
    <location>
        <position position="142"/>
    </location>
</feature>
<keyword evidence="8 9" id="KW-0961">Cell wall biogenesis/degradation</keyword>
<dbReference type="Proteomes" id="UP000054729">
    <property type="component" value="Unassembled WGS sequence"/>
</dbReference>
<evidence type="ECO:0000256" key="5">
    <source>
        <dbReference type="ARBA" id="ARBA00022801"/>
    </source>
</evidence>
<comment type="similarity">
    <text evidence="2">Belongs to the YkuD family.</text>
</comment>
<proteinExistence type="inferred from homology"/>
<dbReference type="PATRIC" id="fig|66969.6.peg.3346"/>
<dbReference type="CDD" id="cd16913">
    <property type="entry name" value="YkuD_like"/>
    <property type="match status" value="1"/>
</dbReference>
<organism evidence="11 12">
    <name type="scientific">Legionella waltersii</name>
    <dbReference type="NCBI Taxonomy" id="66969"/>
    <lineage>
        <taxon>Bacteria</taxon>
        <taxon>Pseudomonadati</taxon>
        <taxon>Pseudomonadota</taxon>
        <taxon>Gammaproteobacteria</taxon>
        <taxon>Legionellales</taxon>
        <taxon>Legionellaceae</taxon>
        <taxon>Legionella</taxon>
    </lineage>
</organism>
<keyword evidence="7 9" id="KW-0573">Peptidoglycan synthesis</keyword>
<comment type="pathway">
    <text evidence="1 9">Cell wall biogenesis; peptidoglycan biosynthesis.</text>
</comment>
<evidence type="ECO:0000256" key="4">
    <source>
        <dbReference type="ARBA" id="ARBA00022679"/>
    </source>
</evidence>
<dbReference type="InterPro" id="IPR038063">
    <property type="entry name" value="Transpep_catalytic_dom"/>
</dbReference>
<dbReference type="PANTHER" id="PTHR30582:SF24">
    <property type="entry name" value="L,D-TRANSPEPTIDASE ERFK_SRFK-RELATED"/>
    <property type="match status" value="1"/>
</dbReference>
<evidence type="ECO:0000256" key="8">
    <source>
        <dbReference type="ARBA" id="ARBA00023316"/>
    </source>
</evidence>
<dbReference type="STRING" id="66969.Lwal_3061"/>
<comment type="caution">
    <text evidence="11">The sequence shown here is derived from an EMBL/GenBank/DDBJ whole genome shotgun (WGS) entry which is preliminary data.</text>
</comment>
<keyword evidence="5" id="KW-0378">Hydrolase</keyword>
<dbReference type="RefSeq" id="WP_269458299.1">
    <property type="nucleotide sequence ID" value="NZ_LNZB01000060.1"/>
</dbReference>
<keyword evidence="6 9" id="KW-0133">Cell shape</keyword>
<dbReference type="PROSITE" id="PS52029">
    <property type="entry name" value="LD_TPASE"/>
    <property type="match status" value="1"/>
</dbReference>
<evidence type="ECO:0000256" key="3">
    <source>
        <dbReference type="ARBA" id="ARBA00022676"/>
    </source>
</evidence>
<dbReference type="GO" id="GO:0071972">
    <property type="term" value="F:peptidoglycan L,D-transpeptidase activity"/>
    <property type="evidence" value="ECO:0007669"/>
    <property type="project" value="TreeGrafter"/>
</dbReference>
<dbReference type="AlphaFoldDB" id="A0A0W1A0Y6"/>
<evidence type="ECO:0000313" key="11">
    <source>
        <dbReference type="EMBL" id="KTD75020.1"/>
    </source>
</evidence>
<accession>A0A0W1A0Y6</accession>
<dbReference type="GO" id="GO:0071555">
    <property type="term" value="P:cell wall organization"/>
    <property type="evidence" value="ECO:0007669"/>
    <property type="project" value="UniProtKB-UniRule"/>
</dbReference>
<evidence type="ECO:0000256" key="6">
    <source>
        <dbReference type="ARBA" id="ARBA00022960"/>
    </source>
</evidence>
<dbReference type="Gene3D" id="2.40.440.10">
    <property type="entry name" value="L,D-transpeptidase catalytic domain-like"/>
    <property type="match status" value="1"/>
</dbReference>
<dbReference type="SUPFAM" id="SSF141523">
    <property type="entry name" value="L,D-transpeptidase catalytic domain-like"/>
    <property type="match status" value="1"/>
</dbReference>
<protein>
    <submittedName>
        <fullName evidence="11">Putative ErfK/YbiS/YcfS/YnhG protein</fullName>
    </submittedName>
</protein>
<feature type="active site" description="Proton donor/acceptor" evidence="9">
    <location>
        <position position="126"/>
    </location>
</feature>
<evidence type="ECO:0000256" key="9">
    <source>
        <dbReference type="PROSITE-ProRule" id="PRU01373"/>
    </source>
</evidence>
<evidence type="ECO:0000313" key="12">
    <source>
        <dbReference type="Proteomes" id="UP000054729"/>
    </source>
</evidence>
<dbReference type="GO" id="GO:0008360">
    <property type="term" value="P:regulation of cell shape"/>
    <property type="evidence" value="ECO:0007669"/>
    <property type="project" value="UniProtKB-UniRule"/>
</dbReference>
<evidence type="ECO:0000256" key="1">
    <source>
        <dbReference type="ARBA" id="ARBA00004752"/>
    </source>
</evidence>
<dbReference type="EMBL" id="LNZB01000060">
    <property type="protein sequence ID" value="KTD75020.1"/>
    <property type="molecule type" value="Genomic_DNA"/>
</dbReference>
<dbReference type="GO" id="GO:0016757">
    <property type="term" value="F:glycosyltransferase activity"/>
    <property type="evidence" value="ECO:0007669"/>
    <property type="project" value="UniProtKB-KW"/>
</dbReference>
<dbReference type="PANTHER" id="PTHR30582">
    <property type="entry name" value="L,D-TRANSPEPTIDASE"/>
    <property type="match status" value="1"/>
</dbReference>
<dbReference type="UniPathway" id="UPA00219"/>
<reference evidence="11 12" key="1">
    <citation type="submission" date="2015-11" db="EMBL/GenBank/DDBJ databases">
        <title>Genomic analysis of 38 Legionella species identifies large and diverse effector repertoires.</title>
        <authorList>
            <person name="Burstein D."/>
            <person name="Amaro F."/>
            <person name="Zusman T."/>
            <person name="Lifshitz Z."/>
            <person name="Cohen O."/>
            <person name="Gilbert J.A."/>
            <person name="Pupko T."/>
            <person name="Shuman H.A."/>
            <person name="Segal G."/>
        </authorList>
    </citation>
    <scope>NUCLEOTIDE SEQUENCE [LARGE SCALE GENOMIC DNA]</scope>
    <source>
        <strain evidence="11 12">ATCC 51914</strain>
    </source>
</reference>
<keyword evidence="12" id="KW-1185">Reference proteome</keyword>
<evidence type="ECO:0000259" key="10">
    <source>
        <dbReference type="PROSITE" id="PS52029"/>
    </source>
</evidence>
<dbReference type="Pfam" id="PF03734">
    <property type="entry name" value="YkuD"/>
    <property type="match status" value="1"/>
</dbReference>
<name>A0A0W1A0Y6_9GAMM</name>
<gene>
    <name evidence="11" type="ORF">Lwal_3061</name>
</gene>
<sequence length="166" mass="18758">MNPDNMQCTKLIFISAANQEMLCYEQNKLIANYPVSTGKNGLGELINSERTPRGWHRVYSVIGTELPVNSVLVSRKWTGEIYSKTLAKQFPSRDWILTRIIQLDGLEPGRNRGGDVDTLKRYIYIHGTPDTTELGVPGSHGCIRMNNQDVINISEWVSTDTLVYIE</sequence>
<dbReference type="InterPro" id="IPR005490">
    <property type="entry name" value="LD_TPept_cat_dom"/>
</dbReference>
<keyword evidence="3" id="KW-0328">Glycosyltransferase</keyword>
<dbReference type="GO" id="GO:0018104">
    <property type="term" value="P:peptidoglycan-protein cross-linking"/>
    <property type="evidence" value="ECO:0007669"/>
    <property type="project" value="TreeGrafter"/>
</dbReference>
<evidence type="ECO:0000256" key="7">
    <source>
        <dbReference type="ARBA" id="ARBA00022984"/>
    </source>
</evidence>
<dbReference type="InterPro" id="IPR050979">
    <property type="entry name" value="LD-transpeptidase"/>
</dbReference>
<feature type="domain" description="L,D-TPase catalytic" evidence="10">
    <location>
        <begin position="10"/>
        <end position="166"/>
    </location>
</feature>
<evidence type="ECO:0000256" key="2">
    <source>
        <dbReference type="ARBA" id="ARBA00005992"/>
    </source>
</evidence>
<dbReference type="GO" id="GO:0005576">
    <property type="term" value="C:extracellular region"/>
    <property type="evidence" value="ECO:0007669"/>
    <property type="project" value="TreeGrafter"/>
</dbReference>